<dbReference type="AlphaFoldDB" id="A0A0D0C671"/>
<evidence type="ECO:0000313" key="2">
    <source>
        <dbReference type="Proteomes" id="UP000053593"/>
    </source>
</evidence>
<organism evidence="1 2">
    <name type="scientific">Collybiopsis luxurians FD-317 M1</name>
    <dbReference type="NCBI Taxonomy" id="944289"/>
    <lineage>
        <taxon>Eukaryota</taxon>
        <taxon>Fungi</taxon>
        <taxon>Dikarya</taxon>
        <taxon>Basidiomycota</taxon>
        <taxon>Agaricomycotina</taxon>
        <taxon>Agaricomycetes</taxon>
        <taxon>Agaricomycetidae</taxon>
        <taxon>Agaricales</taxon>
        <taxon>Marasmiineae</taxon>
        <taxon>Omphalotaceae</taxon>
        <taxon>Collybiopsis</taxon>
        <taxon>Collybiopsis luxurians</taxon>
    </lineage>
</organism>
<accession>A0A0D0C671</accession>
<evidence type="ECO:0008006" key="3">
    <source>
        <dbReference type="Google" id="ProtNLM"/>
    </source>
</evidence>
<dbReference type="HOGENOM" id="CLU_146165_0_0_1"/>
<dbReference type="EMBL" id="KN834917">
    <property type="protein sequence ID" value="KIK50223.1"/>
    <property type="molecule type" value="Genomic_DNA"/>
</dbReference>
<protein>
    <recommendedName>
        <fullName evidence="3">Reverse transcriptase zinc-binding domain-containing protein</fullName>
    </recommendedName>
</protein>
<reference evidence="1 2" key="1">
    <citation type="submission" date="2014-04" db="EMBL/GenBank/DDBJ databases">
        <title>Evolutionary Origins and Diversification of the Mycorrhizal Mutualists.</title>
        <authorList>
            <consortium name="DOE Joint Genome Institute"/>
            <consortium name="Mycorrhizal Genomics Consortium"/>
            <person name="Kohler A."/>
            <person name="Kuo A."/>
            <person name="Nagy L.G."/>
            <person name="Floudas D."/>
            <person name="Copeland A."/>
            <person name="Barry K.W."/>
            <person name="Cichocki N."/>
            <person name="Veneault-Fourrey C."/>
            <person name="LaButti K."/>
            <person name="Lindquist E.A."/>
            <person name="Lipzen A."/>
            <person name="Lundell T."/>
            <person name="Morin E."/>
            <person name="Murat C."/>
            <person name="Riley R."/>
            <person name="Ohm R."/>
            <person name="Sun H."/>
            <person name="Tunlid A."/>
            <person name="Henrissat B."/>
            <person name="Grigoriev I.V."/>
            <person name="Hibbett D.S."/>
            <person name="Martin F."/>
        </authorList>
    </citation>
    <scope>NUCLEOTIDE SEQUENCE [LARGE SCALE GENOMIC DNA]</scope>
    <source>
        <strain evidence="1 2">FD-317 M1</strain>
    </source>
</reference>
<name>A0A0D0C671_9AGAR</name>
<dbReference type="Proteomes" id="UP000053593">
    <property type="component" value="Unassembled WGS sequence"/>
</dbReference>
<evidence type="ECO:0000313" key="1">
    <source>
        <dbReference type="EMBL" id="KIK50223.1"/>
    </source>
</evidence>
<proteinExistence type="predicted"/>
<dbReference type="OrthoDB" id="3267074at2759"/>
<keyword evidence="2" id="KW-1185">Reference proteome</keyword>
<gene>
    <name evidence="1" type="ORF">GYMLUDRAFT_183068</name>
</gene>
<sequence length="105" mass="12238">MLVQLHSGHNFLYQHLHCISKVNSPICPACKKDMKTPFHYLLQCPVHRTVRARLQKEVRYHKMSMAGLLNEAESLAPLFQFINDTGRFCHIFGVFPEVDEDNKDR</sequence>